<dbReference type="OrthoDB" id="75067at2759"/>
<comment type="caution">
    <text evidence="2">The sequence shown here is derived from an EMBL/GenBank/DDBJ whole genome shotgun (WGS) entry which is preliminary data.</text>
</comment>
<evidence type="ECO:0000313" key="3">
    <source>
        <dbReference type="Proteomes" id="UP000794436"/>
    </source>
</evidence>
<accession>A0A8K1CUW4</accession>
<name>A0A8K1CUW4_PYTOL</name>
<evidence type="ECO:0000313" key="2">
    <source>
        <dbReference type="EMBL" id="TMW69393.1"/>
    </source>
</evidence>
<dbReference type="AlphaFoldDB" id="A0A8K1CUW4"/>
<keyword evidence="3" id="KW-1185">Reference proteome</keyword>
<dbReference type="Proteomes" id="UP000794436">
    <property type="component" value="Unassembled WGS sequence"/>
</dbReference>
<feature type="region of interest" description="Disordered" evidence="1">
    <location>
        <begin position="17"/>
        <end position="38"/>
    </location>
</feature>
<gene>
    <name evidence="2" type="ORF">Poli38472_001549</name>
</gene>
<organism evidence="2 3">
    <name type="scientific">Pythium oligandrum</name>
    <name type="common">Mycoparasitic fungus</name>
    <dbReference type="NCBI Taxonomy" id="41045"/>
    <lineage>
        <taxon>Eukaryota</taxon>
        <taxon>Sar</taxon>
        <taxon>Stramenopiles</taxon>
        <taxon>Oomycota</taxon>
        <taxon>Peronosporomycetes</taxon>
        <taxon>Pythiales</taxon>
        <taxon>Pythiaceae</taxon>
        <taxon>Pythium</taxon>
    </lineage>
</organism>
<proteinExistence type="predicted"/>
<dbReference type="InterPro" id="IPR038863">
    <property type="entry name" value="Put_Complex_I_su8"/>
</dbReference>
<protein>
    <submittedName>
        <fullName evidence="2">Uncharacterized protein</fullName>
    </submittedName>
</protein>
<reference evidence="2" key="1">
    <citation type="submission" date="2019-03" db="EMBL/GenBank/DDBJ databases">
        <title>Long read genome sequence of the mycoparasitic Pythium oligandrum ATCC 38472 isolated from sugarbeet rhizosphere.</title>
        <authorList>
            <person name="Gaulin E."/>
        </authorList>
    </citation>
    <scope>NUCLEOTIDE SEQUENCE</scope>
    <source>
        <strain evidence="2">ATCC 38472_TT</strain>
    </source>
</reference>
<evidence type="ECO:0000256" key="1">
    <source>
        <dbReference type="SAM" id="MobiDB-lite"/>
    </source>
</evidence>
<sequence>MSSRTLSQALRGGVCRATHMTRGGGGHHHRPPPPPFARLPAPAQPLHEHAELVWNDGVAPETLIDFDAPHVPQYRALKHLGYALGALATLMGVVTLYEPNSLRQAAKRGDHLPDLKWELGQADEPEGEMDE</sequence>
<dbReference type="EMBL" id="SPLM01000001">
    <property type="protein sequence ID" value="TMW69393.1"/>
    <property type="molecule type" value="Genomic_DNA"/>
</dbReference>
<dbReference type="PANTHER" id="PTHR36401">
    <property type="entry name" value="NADH DEHYDROGENASE [UBIQUINONE] 1 BETA SUBCOMPLEX SUBUNIT 8, MITOCHONDRIAL"/>
    <property type="match status" value="1"/>
</dbReference>
<dbReference type="PANTHER" id="PTHR36401:SF1">
    <property type="entry name" value="NADH DEHYDROGENASE [UBIQUINONE] 1 BETA SUBCOMPLEX SUBUNIT 8, MITOCHONDRIAL"/>
    <property type="match status" value="1"/>
</dbReference>